<dbReference type="RefSeq" id="WP_114672728.1">
    <property type="nucleotide sequence ID" value="NZ_CALTYN010000003.1"/>
</dbReference>
<evidence type="ECO:0000259" key="13">
    <source>
        <dbReference type="Pfam" id="PF17820"/>
    </source>
</evidence>
<keyword evidence="5 11" id="KW-0812">Transmembrane</keyword>
<name>A0A345IJY9_9DEIO</name>
<evidence type="ECO:0000256" key="8">
    <source>
        <dbReference type="ARBA" id="ARBA00022989"/>
    </source>
</evidence>
<gene>
    <name evidence="14" type="ORF">DVJ83_03510</name>
</gene>
<dbReference type="CDD" id="cd06163">
    <property type="entry name" value="S2P-M50_PDZ_RseP-like"/>
    <property type="match status" value="1"/>
</dbReference>
<evidence type="ECO:0000256" key="1">
    <source>
        <dbReference type="ARBA" id="ARBA00001947"/>
    </source>
</evidence>
<dbReference type="PANTHER" id="PTHR42837:SF2">
    <property type="entry name" value="MEMBRANE METALLOPROTEASE ARASP2, CHLOROPLASTIC-RELATED"/>
    <property type="match status" value="1"/>
</dbReference>
<feature type="transmembrane region" description="Helical" evidence="11">
    <location>
        <begin position="352"/>
        <end position="370"/>
    </location>
</feature>
<evidence type="ECO:0000259" key="12">
    <source>
        <dbReference type="Pfam" id="PF02163"/>
    </source>
</evidence>
<evidence type="ECO:0000256" key="5">
    <source>
        <dbReference type="ARBA" id="ARBA00022692"/>
    </source>
</evidence>
<dbReference type="Pfam" id="PF17820">
    <property type="entry name" value="PDZ_6"/>
    <property type="match status" value="1"/>
</dbReference>
<dbReference type="KEGG" id="dwu:DVJ83_03510"/>
<dbReference type="GO" id="GO:0016020">
    <property type="term" value="C:membrane"/>
    <property type="evidence" value="ECO:0007669"/>
    <property type="project" value="UniProtKB-SubCell"/>
</dbReference>
<dbReference type="STRING" id="1288484.GCA_000348665_00335"/>
<keyword evidence="6" id="KW-0378">Hydrolase</keyword>
<dbReference type="InterPro" id="IPR041489">
    <property type="entry name" value="PDZ_6"/>
</dbReference>
<feature type="transmembrane region" description="Helical" evidence="11">
    <location>
        <begin position="303"/>
        <end position="324"/>
    </location>
</feature>
<dbReference type="Proteomes" id="UP000253744">
    <property type="component" value="Chromosome"/>
</dbReference>
<keyword evidence="8 11" id="KW-1133">Transmembrane helix</keyword>
<dbReference type="InterPro" id="IPR036034">
    <property type="entry name" value="PDZ_sf"/>
</dbReference>
<evidence type="ECO:0000256" key="2">
    <source>
        <dbReference type="ARBA" id="ARBA00004141"/>
    </source>
</evidence>
<dbReference type="AlphaFoldDB" id="A0A345IJY9"/>
<reference evidence="14 15" key="1">
    <citation type="submission" date="2018-07" db="EMBL/GenBank/DDBJ databases">
        <title>Complete Genome and Methylome Analysis of Deinococcus wulumuqiensis NEB 479.</title>
        <authorList>
            <person name="Fomenkov A."/>
            <person name="Luyten Y."/>
            <person name="Vincze T."/>
            <person name="Anton B.P."/>
            <person name="Clark T."/>
            <person name="Roberts R.J."/>
            <person name="Morgan R.D."/>
        </authorList>
    </citation>
    <scope>NUCLEOTIDE SEQUENCE [LARGE SCALE GENOMIC DNA]</scope>
    <source>
        <strain evidence="14 15">NEB 479</strain>
    </source>
</reference>
<dbReference type="InterPro" id="IPR008915">
    <property type="entry name" value="Peptidase_M50"/>
</dbReference>
<keyword evidence="9 14" id="KW-0482">Metalloprotease</keyword>
<dbReference type="GO" id="GO:0004222">
    <property type="term" value="F:metalloendopeptidase activity"/>
    <property type="evidence" value="ECO:0007669"/>
    <property type="project" value="InterPro"/>
</dbReference>
<protein>
    <submittedName>
        <fullName evidence="14">Zinc metalloprotease</fullName>
    </submittedName>
</protein>
<keyword evidence="10 11" id="KW-0472">Membrane</keyword>
<evidence type="ECO:0000256" key="7">
    <source>
        <dbReference type="ARBA" id="ARBA00022833"/>
    </source>
</evidence>
<evidence type="ECO:0000256" key="11">
    <source>
        <dbReference type="SAM" id="Phobius"/>
    </source>
</evidence>
<accession>A0A345IJY9</accession>
<feature type="domain" description="Peptidase M50" evidence="12">
    <location>
        <begin position="19"/>
        <end position="364"/>
    </location>
</feature>
<dbReference type="InterPro" id="IPR004387">
    <property type="entry name" value="Pept_M50_Zn"/>
</dbReference>
<comment type="similarity">
    <text evidence="3">Belongs to the peptidase M50B family.</text>
</comment>
<keyword evidence="7" id="KW-0862">Zinc</keyword>
<sequence length="377" mass="40420">MNVVQGIAAALTPLGLVWTAIIFGVSVFLHELAHYALARVQGVRVNSFSVGMGPVLFRKHWKGTEWRVSLLPLGGYVEIDGMAPEEDAQGKLRQPTRGFAALPAWGKVAVLLAGPLTNLLLALALMTTTFAAQGVPALDRARIESVEAGSRAQTLGLRAGDVIVAIDGQDLPETRRVSGQDVAGYEGVRDALRQAGRHTFTVERAAAGGQVQQRQVAFDWQPTVNGKRQLLGIRYGPDVRRVGVGQAFATSVDTTVRAVPQLVGAFTGLFKKFFTLDISQDQNVSGPIGTAEVISRAAALSPWALVQVATLLNLSLAFFNLLPIPGLDGGRILLVLVGALRGRPLSFQQEQAINFGGFAFVMLLTLFVVVRDVSRFF</sequence>
<evidence type="ECO:0000313" key="15">
    <source>
        <dbReference type="Proteomes" id="UP000253744"/>
    </source>
</evidence>
<evidence type="ECO:0000256" key="3">
    <source>
        <dbReference type="ARBA" id="ARBA00007931"/>
    </source>
</evidence>
<proteinExistence type="inferred from homology"/>
<organism evidence="14 15">
    <name type="scientific">Deinococcus wulumuqiensis</name>
    <dbReference type="NCBI Taxonomy" id="980427"/>
    <lineage>
        <taxon>Bacteria</taxon>
        <taxon>Thermotogati</taxon>
        <taxon>Deinococcota</taxon>
        <taxon>Deinococci</taxon>
        <taxon>Deinococcales</taxon>
        <taxon>Deinococcaceae</taxon>
        <taxon>Deinococcus</taxon>
    </lineage>
</organism>
<feature type="domain" description="PDZ" evidence="13">
    <location>
        <begin position="143"/>
        <end position="175"/>
    </location>
</feature>
<dbReference type="SUPFAM" id="SSF50156">
    <property type="entry name" value="PDZ domain-like"/>
    <property type="match status" value="1"/>
</dbReference>
<evidence type="ECO:0000313" key="14">
    <source>
        <dbReference type="EMBL" id="AXH00012.1"/>
    </source>
</evidence>
<keyword evidence="4 14" id="KW-0645">Protease</keyword>
<dbReference type="GO" id="GO:0006508">
    <property type="term" value="P:proteolysis"/>
    <property type="evidence" value="ECO:0007669"/>
    <property type="project" value="UniProtKB-KW"/>
</dbReference>
<comment type="subcellular location">
    <subcellularLocation>
        <location evidence="2">Membrane</location>
        <topology evidence="2">Multi-pass membrane protein</topology>
    </subcellularLocation>
</comment>
<dbReference type="Pfam" id="PF02163">
    <property type="entry name" value="Peptidase_M50"/>
    <property type="match status" value="1"/>
</dbReference>
<dbReference type="Gene3D" id="2.30.42.10">
    <property type="match status" value="1"/>
</dbReference>
<dbReference type="PANTHER" id="PTHR42837">
    <property type="entry name" value="REGULATOR OF SIGMA-E PROTEASE RSEP"/>
    <property type="match status" value="1"/>
</dbReference>
<dbReference type="EMBL" id="CP031158">
    <property type="protein sequence ID" value="AXH00012.1"/>
    <property type="molecule type" value="Genomic_DNA"/>
</dbReference>
<evidence type="ECO:0000256" key="6">
    <source>
        <dbReference type="ARBA" id="ARBA00022801"/>
    </source>
</evidence>
<feature type="transmembrane region" description="Helical" evidence="11">
    <location>
        <begin position="6"/>
        <end position="29"/>
    </location>
</feature>
<evidence type="ECO:0000256" key="10">
    <source>
        <dbReference type="ARBA" id="ARBA00023136"/>
    </source>
</evidence>
<comment type="cofactor">
    <cofactor evidence="1">
        <name>Zn(2+)</name>
        <dbReference type="ChEBI" id="CHEBI:29105"/>
    </cofactor>
</comment>
<evidence type="ECO:0000256" key="9">
    <source>
        <dbReference type="ARBA" id="ARBA00023049"/>
    </source>
</evidence>
<evidence type="ECO:0000256" key="4">
    <source>
        <dbReference type="ARBA" id="ARBA00022670"/>
    </source>
</evidence>